<reference evidence="1" key="1">
    <citation type="journal article" date="2020" name="Nature">
        <title>Giant virus diversity and host interactions through global metagenomics.</title>
        <authorList>
            <person name="Schulz F."/>
            <person name="Roux S."/>
            <person name="Paez-Espino D."/>
            <person name="Jungbluth S."/>
            <person name="Walsh D.A."/>
            <person name="Denef V.J."/>
            <person name="McMahon K.D."/>
            <person name="Konstantinidis K.T."/>
            <person name="Eloe-Fadrosh E.A."/>
            <person name="Kyrpides N.C."/>
            <person name="Woyke T."/>
        </authorList>
    </citation>
    <scope>NUCLEOTIDE SEQUENCE</scope>
    <source>
        <strain evidence="1">GVMAG-M-3300023179-92</strain>
    </source>
</reference>
<dbReference type="AlphaFoldDB" id="A0A6C0HDW5"/>
<sequence length="945" mass="109963">MVFTYFKPKKQVISQTKKICKKDSVPINQIFSLVNEIYSKKDTTGLTDSEKYRDFGEMIITAQGKREDILFSYYVLGNEEDENIILEARDENLFLCFNCDICAIDKADSVGIYSQSKLQVLKNVVDELCSDITTETGVELRLTPNATIYLPGHLLVSTRTHIPNYNTFLTFSVFQAYFLLIKKFYEEGIEVNCLWNGRTGSELYHSHCHLTDYKIPVVEYVKTKFKRLSQDPINIETVNFRNINNTKRDYIIVQSTDIKILHSYCSKFIMNSQVFMTDKFKKMDNVAVTGNFVLINHEGQIYYVIIFSLVNKNKRYVPIDKSNGVFCVPSTSQIMILPEQIELVKNNQDKIITYINNNLFYTLDDIDFTDFTNIYIDNTEYTEEQFAKEIIGFHKYLLNPKFTLSKVPKFLLKAEVLQYILGKGFNLNNEITADNFMKILIEYDCFKSKKQCNEVQFGFFKTILTCVFLTYRKTLIVNDDIVTNPKVFNLFEIAKKASLFKYSEFIRPVDITQCTWLRGDYLNNLLTETIGDVILYTPIEEIDKVVLPNNVRIGDASAFGYNLAANLKFIKNFEVLVKIQSLKTVERELSFKHENEAGKLVNTIRKKCLNFMLTFGRYICDAELPDENSPNYNMCDGNNNIGYLFVEFIKPSVTLQSFIRQDDNLANVYSCMSQVLSSVMFANHYFGFTHYDLHLGNILVVPVNSCMSQDVMVVNYHIDGKVLKNVCYQGYPVIIDYGRTYVNGMKSDKIYYNKGLIHYYGVTSYKSNKIFDLWTLFVNFLFNICAFKPEFILRNNISTNLDIVSAEGIETYIKIMLEHYYFFFTQSGKKITEFKTYIQEQVEDLYNEIENVCNITIIQPNTMSNKDKFILTKKLFKKGLFRNVYAKLGHEYVWNIPERFSQSVDADSLINDLQDLIIESNINIKRELEQEQGYDFSKIEIFEIK</sequence>
<proteinExistence type="predicted"/>
<evidence type="ECO:0000313" key="1">
    <source>
        <dbReference type="EMBL" id="QHT78624.1"/>
    </source>
</evidence>
<dbReference type="SUPFAM" id="SSF56112">
    <property type="entry name" value="Protein kinase-like (PK-like)"/>
    <property type="match status" value="1"/>
</dbReference>
<dbReference type="EMBL" id="MN739934">
    <property type="protein sequence ID" value="QHT78624.1"/>
    <property type="molecule type" value="Genomic_DNA"/>
</dbReference>
<evidence type="ECO:0008006" key="2">
    <source>
        <dbReference type="Google" id="ProtNLM"/>
    </source>
</evidence>
<dbReference type="Gene3D" id="1.10.510.10">
    <property type="entry name" value="Transferase(Phosphotransferase) domain 1"/>
    <property type="match status" value="1"/>
</dbReference>
<name>A0A6C0HDW5_9ZZZZ</name>
<accession>A0A6C0HDW5</accession>
<protein>
    <recommendedName>
        <fullName evidence="2">Protein kinase domain-containing protein</fullName>
    </recommendedName>
</protein>
<dbReference type="InterPro" id="IPR011009">
    <property type="entry name" value="Kinase-like_dom_sf"/>
</dbReference>
<organism evidence="1">
    <name type="scientific">viral metagenome</name>
    <dbReference type="NCBI Taxonomy" id="1070528"/>
    <lineage>
        <taxon>unclassified sequences</taxon>
        <taxon>metagenomes</taxon>
        <taxon>organismal metagenomes</taxon>
    </lineage>
</organism>